<evidence type="ECO:0000256" key="6">
    <source>
        <dbReference type="ARBA" id="ARBA00013432"/>
    </source>
</evidence>
<comment type="subcellular location">
    <subcellularLocation>
        <location evidence="1 14">Cell membrane</location>
        <topology evidence="1 14">Peripheral membrane protein</topology>
        <orientation evidence="1 14">Cytoplasmic side</orientation>
    </subcellularLocation>
</comment>
<dbReference type="AlphaFoldDB" id="A0A1E2VEF6"/>
<dbReference type="PIRSF" id="PIRSF000437">
    <property type="entry name" value="GPAT_DHAPAT"/>
    <property type="match status" value="1"/>
</dbReference>
<dbReference type="EMBL" id="MDTQ01000001">
    <property type="protein sequence ID" value="ODC05379.1"/>
    <property type="molecule type" value="Genomic_DNA"/>
</dbReference>
<sequence>MRGILQLWIKPHWSTPGPEQLELDPTLPVLYVLPRQSYTDRLVLEHVCRQKGLPDIRPLALGDHWLGDNLVYLERPSRRGLSRRSPRLTQAWEVLQARPQDDLQVVPVSLFWGRAPGREHSVMQLITVDSWSVVGRLRRLLRVIIHGRQLYMQWGQPLRLREVLGAQQLQQKGAAYAINKSSRLLGLYFRRVRTQVLGPDLSHRRTLVKGLLQSPRVKTAIETQVQQHGISEQKAYHQAERYALEIASNVSYPVIRLLDRFLNWLWNRLYDGVKVHHLERLKDQAGQHTVVYVPCHRSHIDYLLLSYVLFEHGLMTPHIAAGINLDMPVIGPLLRRGGAFFMRRSFRDNPLYSAVFNEYLYTLFDRGHPVEYFIEGGRSRTGRTLAPRPGMLAMTLRAALRGTQKPLVMVPVYIGYEHVLEGRTYLGELQGQEKRKESPLDLFRVLNSLRKDFGQVNVTFGEPLHLERFMQAHYPQWRQYDKHAERPDWLQQAVPELGHELAVRINQSASLNPVALVALALLASPHRALEESVLVAHMQTLVQLQRQAPLSPDIVLPEGTAEAWLSKAEKMDIIERVAHPMGDIIRVNESQGVLLTWYRNNVLHLFALPGLIAYLFMNQRQHSQDRLQTQVELLYPVLQNELFLPWQTDQLTPVVQQMIQVMCNNGLLVGHEHQRLRRPPGQTQGMMQLRLLGQLVQPALERGYLLLALLDRAGSNVLTRDMLVEQAQALAHRLAILQGLNAPEYFDARLFRGLIEAMIKQQLLNQDDTGYLSYDAPLRRLIHAGRNLFDPRLRHSILQLAWTTPVPHNSETQAD</sequence>
<evidence type="ECO:0000256" key="9">
    <source>
        <dbReference type="ARBA" id="ARBA00023136"/>
    </source>
</evidence>
<evidence type="ECO:0000256" key="2">
    <source>
        <dbReference type="ARBA" id="ARBA00004765"/>
    </source>
</evidence>
<evidence type="ECO:0000256" key="14">
    <source>
        <dbReference type="HAMAP-Rule" id="MF_00393"/>
    </source>
</evidence>
<keyword evidence="7 14" id="KW-1003">Cell membrane</keyword>
<keyword evidence="9 14" id="KW-0472">Membrane</keyword>
<dbReference type="GO" id="GO:0004366">
    <property type="term" value="F:glycerol-3-phosphate O-acyltransferase activity"/>
    <property type="evidence" value="ECO:0007669"/>
    <property type="project" value="UniProtKB-UniRule"/>
</dbReference>
<evidence type="ECO:0000256" key="1">
    <source>
        <dbReference type="ARBA" id="ARBA00004413"/>
    </source>
</evidence>
<keyword evidence="14" id="KW-0444">Lipid biosynthesis</keyword>
<dbReference type="SUPFAM" id="SSF69593">
    <property type="entry name" value="Glycerol-3-phosphate (1)-acyltransferase"/>
    <property type="match status" value="1"/>
</dbReference>
<dbReference type="PIRSF" id="PIRSF500064">
    <property type="entry name" value="GPAT"/>
    <property type="match status" value="1"/>
</dbReference>
<comment type="catalytic activity">
    <reaction evidence="13 14">
        <text>sn-glycerol 3-phosphate + an acyl-CoA = a 1-acyl-sn-glycero-3-phosphate + CoA</text>
        <dbReference type="Rhea" id="RHEA:15325"/>
        <dbReference type="ChEBI" id="CHEBI:57287"/>
        <dbReference type="ChEBI" id="CHEBI:57597"/>
        <dbReference type="ChEBI" id="CHEBI:57970"/>
        <dbReference type="ChEBI" id="CHEBI:58342"/>
        <dbReference type="EC" id="2.3.1.15"/>
    </reaction>
</comment>
<dbReference type="CDD" id="cd07993">
    <property type="entry name" value="LPLAT_DHAPAT-like"/>
    <property type="match status" value="1"/>
</dbReference>
<evidence type="ECO:0000256" key="3">
    <source>
        <dbReference type="ARBA" id="ARBA00005189"/>
    </source>
</evidence>
<keyword evidence="17" id="KW-1185">Reference proteome</keyword>
<evidence type="ECO:0000256" key="4">
    <source>
        <dbReference type="ARBA" id="ARBA00007937"/>
    </source>
</evidence>
<keyword evidence="12 14" id="KW-0012">Acyltransferase</keyword>
<feature type="domain" description="Phospholipid/glycerol acyltransferase" evidence="15">
    <location>
        <begin position="290"/>
        <end position="417"/>
    </location>
</feature>
<keyword evidence="10 14" id="KW-0594">Phospholipid biosynthesis</keyword>
<comment type="domain">
    <text evidence="14">The HXXXXD motif is essential for acyltransferase activity and may constitute the binding site for the phosphate moiety of the glycerol-3-phosphate.</text>
</comment>
<comment type="pathway">
    <text evidence="3">Lipid metabolism.</text>
</comment>
<dbReference type="Pfam" id="PF01553">
    <property type="entry name" value="Acyltransferase"/>
    <property type="match status" value="1"/>
</dbReference>
<dbReference type="Pfam" id="PF19277">
    <property type="entry name" value="GPAT_C"/>
    <property type="match status" value="1"/>
</dbReference>
<evidence type="ECO:0000313" key="17">
    <source>
        <dbReference type="Proteomes" id="UP000094291"/>
    </source>
</evidence>
<dbReference type="InterPro" id="IPR022284">
    <property type="entry name" value="GPAT/DHAPAT"/>
</dbReference>
<dbReference type="EC" id="2.3.1.15" evidence="5 14"/>
<dbReference type="UniPathway" id="UPA00557">
    <property type="reaction ID" value="UER00612"/>
</dbReference>
<evidence type="ECO:0000256" key="7">
    <source>
        <dbReference type="ARBA" id="ARBA00022475"/>
    </source>
</evidence>
<dbReference type="PANTHER" id="PTHR12563:SF17">
    <property type="entry name" value="DIHYDROXYACETONE PHOSPHATE ACYLTRANSFERASE"/>
    <property type="match status" value="1"/>
</dbReference>
<keyword evidence="8 14" id="KW-0808">Transferase</keyword>
<dbReference type="Proteomes" id="UP000094291">
    <property type="component" value="Unassembled WGS sequence"/>
</dbReference>
<dbReference type="HAMAP" id="MF_00393">
    <property type="entry name" value="Glyc3P_acyltrans"/>
    <property type="match status" value="1"/>
</dbReference>
<comment type="similarity">
    <text evidence="4 14">Belongs to the GPAT/DAPAT family.</text>
</comment>
<comment type="pathway">
    <text evidence="2 14">Phospholipid metabolism; CDP-diacylglycerol biosynthesis; CDP-diacylglycerol from sn-glycerol 3-phosphate: step 1/3.</text>
</comment>
<dbReference type="InterPro" id="IPR028354">
    <property type="entry name" value="GPAT_PlsB"/>
</dbReference>
<dbReference type="PANTHER" id="PTHR12563">
    <property type="entry name" value="GLYCEROL-3-PHOSPHATE ACYLTRANSFERASE"/>
    <property type="match status" value="1"/>
</dbReference>
<dbReference type="GO" id="GO:0006631">
    <property type="term" value="P:fatty acid metabolic process"/>
    <property type="evidence" value="ECO:0007669"/>
    <property type="project" value="TreeGrafter"/>
</dbReference>
<protein>
    <recommendedName>
        <fullName evidence="6 14">Glycerol-3-phosphate acyltransferase</fullName>
        <shortName evidence="14">GPAT</shortName>
        <ecNumber evidence="5 14">2.3.1.15</ecNumber>
    </recommendedName>
</protein>
<evidence type="ECO:0000256" key="13">
    <source>
        <dbReference type="ARBA" id="ARBA00048427"/>
    </source>
</evidence>
<dbReference type="InterPro" id="IPR002123">
    <property type="entry name" value="Plipid/glycerol_acylTrfase"/>
</dbReference>
<evidence type="ECO:0000256" key="5">
    <source>
        <dbReference type="ARBA" id="ARBA00013113"/>
    </source>
</evidence>
<evidence type="ECO:0000256" key="12">
    <source>
        <dbReference type="ARBA" id="ARBA00023315"/>
    </source>
</evidence>
<keyword evidence="14" id="KW-0443">Lipid metabolism</keyword>
<dbReference type="SMART" id="SM00563">
    <property type="entry name" value="PlsC"/>
    <property type="match status" value="1"/>
</dbReference>
<proteinExistence type="inferred from homology"/>
<dbReference type="STRING" id="197479.BFW38_11010"/>
<dbReference type="GO" id="GO:0016024">
    <property type="term" value="P:CDP-diacylglycerol biosynthetic process"/>
    <property type="evidence" value="ECO:0007669"/>
    <property type="project" value="UniProtKB-UniRule"/>
</dbReference>
<dbReference type="GO" id="GO:0005886">
    <property type="term" value="C:plasma membrane"/>
    <property type="evidence" value="ECO:0007669"/>
    <property type="project" value="UniProtKB-SubCell"/>
</dbReference>
<evidence type="ECO:0000256" key="11">
    <source>
        <dbReference type="ARBA" id="ARBA00023264"/>
    </source>
</evidence>
<name>A0A1E2VEF6_9GAMM</name>
<evidence type="ECO:0000256" key="8">
    <source>
        <dbReference type="ARBA" id="ARBA00022679"/>
    </source>
</evidence>
<comment type="caution">
    <text evidence="16">The sequence shown here is derived from an EMBL/GenBank/DDBJ whole genome shotgun (WGS) entry which is preliminary data.</text>
</comment>
<gene>
    <name evidence="14" type="primary">plsB</name>
    <name evidence="16" type="ORF">BFW38_11010</name>
</gene>
<feature type="short sequence motif" description="HXXXXD motif" evidence="14">
    <location>
        <begin position="295"/>
        <end position="300"/>
    </location>
</feature>
<dbReference type="NCBIfam" id="NF003441">
    <property type="entry name" value="PRK04974.1"/>
    <property type="match status" value="1"/>
</dbReference>
<dbReference type="InterPro" id="IPR041728">
    <property type="entry name" value="GPAT/DHAPAT_LPLAT"/>
</dbReference>
<reference evidence="16 17" key="1">
    <citation type="submission" date="2016-08" db="EMBL/GenBank/DDBJ databases">
        <authorList>
            <person name="Seilhamer J.J."/>
        </authorList>
    </citation>
    <scope>NUCLEOTIDE SEQUENCE [LARGE SCALE GENOMIC DNA]</scope>
    <source>
        <strain evidence="16 17">PH27A</strain>
    </source>
</reference>
<evidence type="ECO:0000313" key="16">
    <source>
        <dbReference type="EMBL" id="ODC05379.1"/>
    </source>
</evidence>
<evidence type="ECO:0000259" key="15">
    <source>
        <dbReference type="SMART" id="SM00563"/>
    </source>
</evidence>
<accession>A0A1E2VEF6</accession>
<organism evidence="16 17">
    <name type="scientific">Terasakiispira papahanaumokuakeensis</name>
    <dbReference type="NCBI Taxonomy" id="197479"/>
    <lineage>
        <taxon>Bacteria</taxon>
        <taxon>Pseudomonadati</taxon>
        <taxon>Pseudomonadota</taxon>
        <taxon>Gammaproteobacteria</taxon>
        <taxon>Oceanospirillales</taxon>
        <taxon>Terasakiispira</taxon>
    </lineage>
</organism>
<dbReference type="InterPro" id="IPR045520">
    <property type="entry name" value="GPAT/DHAPAT_C"/>
</dbReference>
<dbReference type="NCBIfam" id="TIGR03703">
    <property type="entry name" value="plsB"/>
    <property type="match status" value="1"/>
</dbReference>
<evidence type="ECO:0000256" key="10">
    <source>
        <dbReference type="ARBA" id="ARBA00023209"/>
    </source>
</evidence>
<keyword evidence="11 14" id="KW-1208">Phospholipid metabolism</keyword>